<name>A0ABU9Z0U9_9RHOO</name>
<feature type="transmembrane region" description="Helical" evidence="1">
    <location>
        <begin position="67"/>
        <end position="87"/>
    </location>
</feature>
<feature type="transmembrane region" description="Helical" evidence="1">
    <location>
        <begin position="93"/>
        <end position="110"/>
    </location>
</feature>
<dbReference type="EMBL" id="JBDIVE010000007">
    <property type="protein sequence ID" value="MEN3069413.1"/>
    <property type="molecule type" value="Genomic_DNA"/>
</dbReference>
<feature type="transmembrane region" description="Helical" evidence="1">
    <location>
        <begin position="146"/>
        <end position="168"/>
    </location>
</feature>
<keyword evidence="4" id="KW-1185">Reference proteome</keyword>
<sequence length="196" mass="19728">MKKFLLSLAALLPALAFAHIGHDGGYHHGSAFLLGLAHPFTGFDHLAAMLSVGLWSALAFQHSLRKAIAAPAAFAGLLLIGGVLGMAGVNAPAVEPMIAASLLVLGVMLATQIKLPVAAGAALVGAFAIFHGLAHGSELPAEQGLAALSGMVLGTLALHLTGMLAGHFVLRRHVWLPRLAGGAVAVLGLGLLSGAL</sequence>
<keyword evidence="2" id="KW-0732">Signal</keyword>
<gene>
    <name evidence="3" type="ORF">ABDB84_13050</name>
</gene>
<keyword evidence="1" id="KW-0472">Membrane</keyword>
<keyword evidence="1" id="KW-1133">Transmembrane helix</keyword>
<dbReference type="RefSeq" id="WP_345920184.1">
    <property type="nucleotide sequence ID" value="NZ_JBDIVE010000007.1"/>
</dbReference>
<dbReference type="PIRSF" id="PIRSF016919">
    <property type="entry name" value="HupE_UreJ"/>
    <property type="match status" value="1"/>
</dbReference>
<accession>A0ABU9Z0U9</accession>
<organism evidence="3 4">
    <name type="scientific">Uliginosibacterium sediminicola</name>
    <dbReference type="NCBI Taxonomy" id="2024550"/>
    <lineage>
        <taxon>Bacteria</taxon>
        <taxon>Pseudomonadati</taxon>
        <taxon>Pseudomonadota</taxon>
        <taxon>Betaproteobacteria</taxon>
        <taxon>Rhodocyclales</taxon>
        <taxon>Zoogloeaceae</taxon>
        <taxon>Uliginosibacterium</taxon>
    </lineage>
</organism>
<feature type="chain" id="PRO_5047300253" evidence="2">
    <location>
        <begin position="19"/>
        <end position="196"/>
    </location>
</feature>
<dbReference type="InterPro" id="IPR007038">
    <property type="entry name" value="HupE_UreJ"/>
</dbReference>
<feature type="transmembrane region" description="Helical" evidence="1">
    <location>
        <begin position="117"/>
        <end position="134"/>
    </location>
</feature>
<evidence type="ECO:0000256" key="1">
    <source>
        <dbReference type="SAM" id="Phobius"/>
    </source>
</evidence>
<feature type="signal peptide" evidence="2">
    <location>
        <begin position="1"/>
        <end position="18"/>
    </location>
</feature>
<evidence type="ECO:0000256" key="2">
    <source>
        <dbReference type="SAM" id="SignalP"/>
    </source>
</evidence>
<dbReference type="Pfam" id="PF04955">
    <property type="entry name" value="HupE_UreJ"/>
    <property type="match status" value="1"/>
</dbReference>
<feature type="transmembrane region" description="Helical" evidence="1">
    <location>
        <begin position="175"/>
        <end position="195"/>
    </location>
</feature>
<dbReference type="Proteomes" id="UP001410394">
    <property type="component" value="Unassembled WGS sequence"/>
</dbReference>
<evidence type="ECO:0000313" key="3">
    <source>
        <dbReference type="EMBL" id="MEN3069413.1"/>
    </source>
</evidence>
<feature type="transmembrane region" description="Helical" evidence="1">
    <location>
        <begin position="42"/>
        <end position="60"/>
    </location>
</feature>
<keyword evidence="1" id="KW-0812">Transmembrane</keyword>
<protein>
    <submittedName>
        <fullName evidence="3">HupE/UreJ family protein</fullName>
    </submittedName>
</protein>
<proteinExistence type="predicted"/>
<evidence type="ECO:0000313" key="4">
    <source>
        <dbReference type="Proteomes" id="UP001410394"/>
    </source>
</evidence>
<comment type="caution">
    <text evidence="3">The sequence shown here is derived from an EMBL/GenBank/DDBJ whole genome shotgun (WGS) entry which is preliminary data.</text>
</comment>
<reference evidence="3 4" key="1">
    <citation type="journal article" date="2018" name="Int. J. Syst. Evol. Microbiol.">
        <title>Uliginosibacterium sediminicola sp. nov., isolated from freshwater sediment.</title>
        <authorList>
            <person name="Hwang W.M."/>
            <person name="Kim S.M."/>
            <person name="Kang K."/>
            <person name="Ahn T.Y."/>
        </authorList>
    </citation>
    <scope>NUCLEOTIDE SEQUENCE [LARGE SCALE GENOMIC DNA]</scope>
    <source>
        <strain evidence="3 4">M1-21</strain>
    </source>
</reference>